<sequence>MILIYKNMKNPAESLPLCFLLSLSVLHPLMPAHQQSRLEYRSMGGRKRSGKYKRLLARYLQCREMGDVGWRPKDCGIHSKRIIGGPAFPNPVGFIGAWRSRSLPAYAIRASDKSREASEVEREITHDKQNIKKPSDFGRKHTCLLSPLKSSQATDIQDNYITALFDSLGEKKRARHTKYSSSIKVIVKHYSYCPPPDVPLQTLPIASRLNHHGRKRTFDKMSEASKVEK</sequence>
<gene>
    <name evidence="1" type="ORF">L873DRAFT_1845727</name>
</gene>
<dbReference type="EMBL" id="ML120420">
    <property type="protein sequence ID" value="RPA95895.1"/>
    <property type="molecule type" value="Genomic_DNA"/>
</dbReference>
<keyword evidence="2" id="KW-1185">Reference proteome</keyword>
<dbReference type="Proteomes" id="UP000276215">
    <property type="component" value="Unassembled WGS sequence"/>
</dbReference>
<dbReference type="AlphaFoldDB" id="A0A3N4JCB9"/>
<reference evidence="1 2" key="1">
    <citation type="journal article" date="2018" name="Nat. Ecol. Evol.">
        <title>Pezizomycetes genomes reveal the molecular basis of ectomycorrhizal truffle lifestyle.</title>
        <authorList>
            <person name="Murat C."/>
            <person name="Payen T."/>
            <person name="Noel B."/>
            <person name="Kuo A."/>
            <person name="Morin E."/>
            <person name="Chen J."/>
            <person name="Kohler A."/>
            <person name="Krizsan K."/>
            <person name="Balestrini R."/>
            <person name="Da Silva C."/>
            <person name="Montanini B."/>
            <person name="Hainaut M."/>
            <person name="Levati E."/>
            <person name="Barry K.W."/>
            <person name="Belfiori B."/>
            <person name="Cichocki N."/>
            <person name="Clum A."/>
            <person name="Dockter R.B."/>
            <person name="Fauchery L."/>
            <person name="Guy J."/>
            <person name="Iotti M."/>
            <person name="Le Tacon F."/>
            <person name="Lindquist E.A."/>
            <person name="Lipzen A."/>
            <person name="Malagnac F."/>
            <person name="Mello A."/>
            <person name="Molinier V."/>
            <person name="Miyauchi S."/>
            <person name="Poulain J."/>
            <person name="Riccioni C."/>
            <person name="Rubini A."/>
            <person name="Sitrit Y."/>
            <person name="Splivallo R."/>
            <person name="Traeger S."/>
            <person name="Wang M."/>
            <person name="Zifcakova L."/>
            <person name="Wipf D."/>
            <person name="Zambonelli A."/>
            <person name="Paolocci F."/>
            <person name="Nowrousian M."/>
            <person name="Ottonello S."/>
            <person name="Baldrian P."/>
            <person name="Spatafora J.W."/>
            <person name="Henrissat B."/>
            <person name="Nagy L.G."/>
            <person name="Aury J.M."/>
            <person name="Wincker P."/>
            <person name="Grigoriev I.V."/>
            <person name="Bonfante P."/>
            <person name="Martin F.M."/>
        </authorList>
    </citation>
    <scope>NUCLEOTIDE SEQUENCE [LARGE SCALE GENOMIC DNA]</scope>
    <source>
        <strain evidence="1 2">120613-1</strain>
    </source>
</reference>
<protein>
    <submittedName>
        <fullName evidence="1">Uncharacterized protein</fullName>
    </submittedName>
</protein>
<accession>A0A3N4JCB9</accession>
<organism evidence="1 2">
    <name type="scientific">Choiromyces venosus 120613-1</name>
    <dbReference type="NCBI Taxonomy" id="1336337"/>
    <lineage>
        <taxon>Eukaryota</taxon>
        <taxon>Fungi</taxon>
        <taxon>Dikarya</taxon>
        <taxon>Ascomycota</taxon>
        <taxon>Pezizomycotina</taxon>
        <taxon>Pezizomycetes</taxon>
        <taxon>Pezizales</taxon>
        <taxon>Tuberaceae</taxon>
        <taxon>Choiromyces</taxon>
    </lineage>
</organism>
<name>A0A3N4JCB9_9PEZI</name>
<proteinExistence type="predicted"/>
<evidence type="ECO:0000313" key="1">
    <source>
        <dbReference type="EMBL" id="RPA95895.1"/>
    </source>
</evidence>
<evidence type="ECO:0000313" key="2">
    <source>
        <dbReference type="Proteomes" id="UP000276215"/>
    </source>
</evidence>